<evidence type="ECO:0000256" key="1">
    <source>
        <dbReference type="ARBA" id="ARBA00022692"/>
    </source>
</evidence>
<proteinExistence type="predicted"/>
<evidence type="ECO:0000259" key="5">
    <source>
        <dbReference type="PROSITE" id="PS50885"/>
    </source>
</evidence>
<evidence type="ECO:0000256" key="4">
    <source>
        <dbReference type="SAM" id="Phobius"/>
    </source>
</evidence>
<dbReference type="PROSITE" id="PS50885">
    <property type="entry name" value="HAMP"/>
    <property type="match status" value="1"/>
</dbReference>
<keyword evidence="4" id="KW-0472">Membrane</keyword>
<name>A0A8J3X269_9ACTN</name>
<dbReference type="EMBL" id="BOON01000047">
    <property type="protein sequence ID" value="GII25192.1"/>
    <property type="molecule type" value="Genomic_DNA"/>
</dbReference>
<dbReference type="InterPro" id="IPR003660">
    <property type="entry name" value="HAMP_dom"/>
</dbReference>
<dbReference type="CDD" id="cd06225">
    <property type="entry name" value="HAMP"/>
    <property type="match status" value="1"/>
</dbReference>
<sequence length="308" mass="31973">MAGDTDQALGVLVQQAKPLFIKWLAAINVFIDLEESMNQAESAKARGLAGGFLLIMVLMCALAIVIAVVVAWWITRGITRPLAEAVTVLSAVAGGDLTRRLNITSHDEVGQLGRSLNTALTTVGEVMTGFAHSADGVTSASERISGLSDRIASGAEESSARADVVADTAGGVSRNVQGVAAASEQMGSSIREIARNANEAAVAGRAMARHGNDHRHGGATGRSRSPRRSKPPTNSSRYRVSSSPWWAGSGSEAVALTPPASRPEGSRPEGSRPEGSAPPGGRVSAAGSGSSPRRGSWRRHGAVRGRRR</sequence>
<dbReference type="GO" id="GO:0007165">
    <property type="term" value="P:signal transduction"/>
    <property type="evidence" value="ECO:0007669"/>
    <property type="project" value="InterPro"/>
</dbReference>
<dbReference type="PANTHER" id="PTHR32089">
    <property type="entry name" value="METHYL-ACCEPTING CHEMOTAXIS PROTEIN MCPB"/>
    <property type="match status" value="1"/>
</dbReference>
<dbReference type="SUPFAM" id="SSF158472">
    <property type="entry name" value="HAMP domain-like"/>
    <property type="match status" value="1"/>
</dbReference>
<keyword evidence="2 4" id="KW-1133">Transmembrane helix</keyword>
<dbReference type="Pfam" id="PF00672">
    <property type="entry name" value="HAMP"/>
    <property type="match status" value="1"/>
</dbReference>
<feature type="compositionally biased region" description="Low complexity" evidence="3">
    <location>
        <begin position="275"/>
        <end position="294"/>
    </location>
</feature>
<feature type="domain" description="HAMP" evidence="5">
    <location>
        <begin position="76"/>
        <end position="128"/>
    </location>
</feature>
<dbReference type="SUPFAM" id="SSF58104">
    <property type="entry name" value="Methyl-accepting chemotaxis protein (MCP) signaling domain"/>
    <property type="match status" value="1"/>
</dbReference>
<feature type="transmembrane region" description="Helical" evidence="4">
    <location>
        <begin position="52"/>
        <end position="74"/>
    </location>
</feature>
<organism evidence="6 7">
    <name type="scientific">Planosporangium mesophilum</name>
    <dbReference type="NCBI Taxonomy" id="689768"/>
    <lineage>
        <taxon>Bacteria</taxon>
        <taxon>Bacillati</taxon>
        <taxon>Actinomycetota</taxon>
        <taxon>Actinomycetes</taxon>
        <taxon>Micromonosporales</taxon>
        <taxon>Micromonosporaceae</taxon>
        <taxon>Planosporangium</taxon>
    </lineage>
</organism>
<feature type="region of interest" description="Disordered" evidence="3">
    <location>
        <begin position="201"/>
        <end position="308"/>
    </location>
</feature>
<accession>A0A8J3X269</accession>
<keyword evidence="1 4" id="KW-0812">Transmembrane</keyword>
<feature type="compositionally biased region" description="Basic residues" evidence="3">
    <location>
        <begin position="295"/>
        <end position="308"/>
    </location>
</feature>
<evidence type="ECO:0000313" key="6">
    <source>
        <dbReference type="EMBL" id="GII25192.1"/>
    </source>
</evidence>
<dbReference type="SMART" id="SM00304">
    <property type="entry name" value="HAMP"/>
    <property type="match status" value="1"/>
</dbReference>
<gene>
    <name evidence="6" type="ORF">Pme01_47890</name>
</gene>
<dbReference type="Proteomes" id="UP000599074">
    <property type="component" value="Unassembled WGS sequence"/>
</dbReference>
<protein>
    <recommendedName>
        <fullName evidence="5">HAMP domain-containing protein</fullName>
    </recommendedName>
</protein>
<evidence type="ECO:0000313" key="7">
    <source>
        <dbReference type="Proteomes" id="UP000599074"/>
    </source>
</evidence>
<dbReference type="GO" id="GO:0016020">
    <property type="term" value="C:membrane"/>
    <property type="evidence" value="ECO:0007669"/>
    <property type="project" value="InterPro"/>
</dbReference>
<evidence type="ECO:0000256" key="3">
    <source>
        <dbReference type="SAM" id="MobiDB-lite"/>
    </source>
</evidence>
<dbReference type="PANTHER" id="PTHR32089:SF112">
    <property type="entry name" value="LYSOZYME-LIKE PROTEIN-RELATED"/>
    <property type="match status" value="1"/>
</dbReference>
<keyword evidence="7" id="KW-1185">Reference proteome</keyword>
<evidence type="ECO:0000256" key="2">
    <source>
        <dbReference type="ARBA" id="ARBA00022989"/>
    </source>
</evidence>
<dbReference type="Gene3D" id="1.10.287.950">
    <property type="entry name" value="Methyl-accepting chemotaxis protein"/>
    <property type="match status" value="1"/>
</dbReference>
<comment type="caution">
    <text evidence="6">The sequence shown here is derived from an EMBL/GenBank/DDBJ whole genome shotgun (WGS) entry which is preliminary data.</text>
</comment>
<dbReference type="AlphaFoldDB" id="A0A8J3X269"/>
<reference evidence="6" key="1">
    <citation type="submission" date="2021-01" db="EMBL/GenBank/DDBJ databases">
        <title>Whole genome shotgun sequence of Planosporangium mesophilum NBRC 109066.</title>
        <authorList>
            <person name="Komaki H."/>
            <person name="Tamura T."/>
        </authorList>
    </citation>
    <scope>NUCLEOTIDE SEQUENCE</scope>
    <source>
        <strain evidence="6">NBRC 109066</strain>
    </source>
</reference>